<reference evidence="2" key="1">
    <citation type="submission" date="2013-10" db="EMBL/GenBank/DDBJ databases">
        <title>Genome sequencing of Onchocerca volvulus.</title>
        <authorList>
            <person name="Cotton J."/>
            <person name="Tsai J."/>
            <person name="Stanley E."/>
            <person name="Tracey A."/>
            <person name="Holroyd N."/>
            <person name="Lustigman S."/>
            <person name="Berriman M."/>
        </authorList>
    </citation>
    <scope>NUCLEOTIDE SEQUENCE</scope>
</reference>
<organism evidence="1 2">
    <name type="scientific">Onchocerca volvulus</name>
    <dbReference type="NCBI Taxonomy" id="6282"/>
    <lineage>
        <taxon>Eukaryota</taxon>
        <taxon>Metazoa</taxon>
        <taxon>Ecdysozoa</taxon>
        <taxon>Nematoda</taxon>
        <taxon>Chromadorea</taxon>
        <taxon>Rhabditida</taxon>
        <taxon>Spirurina</taxon>
        <taxon>Spiruromorpha</taxon>
        <taxon>Filarioidea</taxon>
        <taxon>Onchocercidae</taxon>
        <taxon>Onchocerca</taxon>
    </lineage>
</organism>
<evidence type="ECO:0000313" key="1">
    <source>
        <dbReference type="EnsemblMetazoa" id="OVOC11502.1"/>
    </source>
</evidence>
<dbReference type="AlphaFoldDB" id="A0A8R1XQ06"/>
<evidence type="ECO:0000313" key="2">
    <source>
        <dbReference type="Proteomes" id="UP000024404"/>
    </source>
</evidence>
<dbReference type="OMA" id="CFICEEQ"/>
<accession>A0A8R1XQ06</accession>
<protein>
    <submittedName>
        <fullName evidence="1">Uncharacterized protein</fullName>
    </submittedName>
</protein>
<dbReference type="EMBL" id="CMVM020000374">
    <property type="status" value="NOT_ANNOTATED_CDS"/>
    <property type="molecule type" value="Genomic_DNA"/>
</dbReference>
<sequence>MEQTTNKDFSASKIENQPSCLICRDKQQNYDDDDEERVNTATLLEYDQKMGIDSLDEIENEVLLINSTAWLQQPNDPKDWKEEIAKFQDVYQTFEFDEAVKQLEALKIKGNAFVMEKDVNKRNALNKWHHLPIIRIRIHKIEQNILDVDNFGDNIHLFQHIDRIRNLVNEISKVLQEVYNYYNQMDNELSVSYDILTNIEEKLNEKRENKGKTQSSKCFWIFC</sequence>
<dbReference type="EnsemblMetazoa" id="OVOC11502.1">
    <property type="protein sequence ID" value="OVOC11502.1"/>
    <property type="gene ID" value="WBGene00248311"/>
</dbReference>
<name>A0A8R1XQ06_ONCVO</name>
<keyword evidence="2" id="KW-1185">Reference proteome</keyword>
<reference evidence="1" key="2">
    <citation type="submission" date="2022-06" db="UniProtKB">
        <authorList>
            <consortium name="EnsemblMetazoa"/>
        </authorList>
    </citation>
    <scope>IDENTIFICATION</scope>
</reference>
<proteinExistence type="predicted"/>
<dbReference type="Proteomes" id="UP000024404">
    <property type="component" value="Unassembled WGS sequence"/>
</dbReference>